<keyword evidence="2" id="KW-1185">Reference proteome</keyword>
<evidence type="ECO:0000313" key="1">
    <source>
        <dbReference type="Ensembl" id="ENSVKKP00000021846.1"/>
    </source>
</evidence>
<dbReference type="PANTHER" id="PTHR46516:SF1">
    <property type="entry name" value="TRNA-SPECIFIC ADENOSINE DEAMINASE 1"/>
    <property type="match status" value="1"/>
</dbReference>
<protein>
    <submittedName>
        <fullName evidence="1">Uncharacterized protein</fullName>
    </submittedName>
</protein>
<dbReference type="GO" id="GO:0008033">
    <property type="term" value="P:tRNA processing"/>
    <property type="evidence" value="ECO:0007669"/>
    <property type="project" value="TreeGrafter"/>
</dbReference>
<dbReference type="PANTHER" id="PTHR46516">
    <property type="entry name" value="TRNA-SPECIFIC ADENOSINE DEAMINASE 1"/>
    <property type="match status" value="1"/>
</dbReference>
<name>A0A8D2LFQ4_VARKO</name>
<organism evidence="1 2">
    <name type="scientific">Varanus komodoensis</name>
    <name type="common">Komodo dragon</name>
    <dbReference type="NCBI Taxonomy" id="61221"/>
    <lineage>
        <taxon>Eukaryota</taxon>
        <taxon>Metazoa</taxon>
        <taxon>Chordata</taxon>
        <taxon>Craniata</taxon>
        <taxon>Vertebrata</taxon>
        <taxon>Euteleostomi</taxon>
        <taxon>Lepidosauria</taxon>
        <taxon>Squamata</taxon>
        <taxon>Bifurcata</taxon>
        <taxon>Unidentata</taxon>
        <taxon>Episquamata</taxon>
        <taxon>Toxicofera</taxon>
        <taxon>Anguimorpha</taxon>
        <taxon>Paleoanguimorpha</taxon>
        <taxon>Varanoidea</taxon>
        <taxon>Varanidae</taxon>
        <taxon>Varanus</taxon>
    </lineage>
</organism>
<sequence>AWTRADAVARACYAHYEQRLPKRGKPAEGREWTLLAAVLEAAAGDPGPGMTKLVAMGTGTKCIGQSQMRNTGKPGSRPARLHSAEPGCGTLCYASASCKLGLLH</sequence>
<dbReference type="Ensembl" id="ENSVKKT00000022392.1">
    <property type="protein sequence ID" value="ENSVKKP00000021846.1"/>
    <property type="gene ID" value="ENSVKKG00000014589.1"/>
</dbReference>
<evidence type="ECO:0000313" key="2">
    <source>
        <dbReference type="Proteomes" id="UP000694545"/>
    </source>
</evidence>
<dbReference type="OMA" id="PERNREW"/>
<dbReference type="AlphaFoldDB" id="A0A8D2LFQ4"/>
<proteinExistence type="predicted"/>
<reference evidence="1" key="1">
    <citation type="submission" date="2025-08" db="UniProtKB">
        <authorList>
            <consortium name="Ensembl"/>
        </authorList>
    </citation>
    <scope>IDENTIFICATION</scope>
</reference>
<accession>A0A8D2LFQ4</accession>
<dbReference type="GO" id="GO:0008251">
    <property type="term" value="F:tRNA-specific adenosine deaminase activity"/>
    <property type="evidence" value="ECO:0007669"/>
    <property type="project" value="TreeGrafter"/>
</dbReference>
<reference evidence="1" key="2">
    <citation type="submission" date="2025-09" db="UniProtKB">
        <authorList>
            <consortium name="Ensembl"/>
        </authorList>
    </citation>
    <scope>IDENTIFICATION</scope>
</reference>
<dbReference type="Proteomes" id="UP000694545">
    <property type="component" value="Unplaced"/>
</dbReference>